<dbReference type="STRING" id="873449.STRCR_0769"/>
<comment type="caution">
    <text evidence="4">The sequence shown here is derived from an EMBL/GenBank/DDBJ whole genome shotgun (WGS) entry which is preliminary data.</text>
</comment>
<keyword evidence="1" id="KW-0732">Signal</keyword>
<keyword evidence="5" id="KW-1185">Reference proteome</keyword>
<proteinExistence type="predicted"/>
<feature type="compositionally biased region" description="Low complexity" evidence="2">
    <location>
        <begin position="82"/>
        <end position="104"/>
    </location>
</feature>
<dbReference type="NCBIfam" id="TIGR01168">
    <property type="entry name" value="YSIRK_signal"/>
    <property type="match status" value="1"/>
</dbReference>
<evidence type="ECO:0000313" key="4">
    <source>
        <dbReference type="EMBL" id="EHI74528.1"/>
    </source>
</evidence>
<organism evidence="4 5">
    <name type="scientific">Streptococcus criceti HS-6</name>
    <dbReference type="NCBI Taxonomy" id="873449"/>
    <lineage>
        <taxon>Bacteria</taxon>
        <taxon>Bacillati</taxon>
        <taxon>Bacillota</taxon>
        <taxon>Bacilli</taxon>
        <taxon>Lactobacillales</taxon>
        <taxon>Streptococcaceae</taxon>
        <taxon>Streptococcus</taxon>
    </lineage>
</organism>
<feature type="compositionally biased region" description="Polar residues" evidence="2">
    <location>
        <begin position="49"/>
        <end position="80"/>
    </location>
</feature>
<evidence type="ECO:0000256" key="1">
    <source>
        <dbReference type="ARBA" id="ARBA00022729"/>
    </source>
</evidence>
<name>G5JRR1_STRCG</name>
<evidence type="ECO:0000313" key="5">
    <source>
        <dbReference type="Proteomes" id="UP000004322"/>
    </source>
</evidence>
<dbReference type="Proteomes" id="UP000004322">
    <property type="component" value="Unassembled WGS sequence"/>
</dbReference>
<protein>
    <recommendedName>
        <fullName evidence="3">YSIRK Gram-positive signal peptide domain-containing protein</fullName>
    </recommendedName>
</protein>
<reference evidence="4" key="1">
    <citation type="submission" date="2011-07" db="EMBL/GenBank/DDBJ databases">
        <authorList>
            <person name="Stanhope M.J."/>
            <person name="Durkin A.S."/>
            <person name="Hostetler J."/>
            <person name="Kim M."/>
            <person name="Radune D."/>
            <person name="Singh I."/>
            <person name="Town C.D."/>
        </authorList>
    </citation>
    <scope>NUCLEOTIDE SEQUENCE [LARGE SCALE GENOMIC DNA]</scope>
    <source>
        <strain evidence="4">HS-6</strain>
    </source>
</reference>
<dbReference type="EMBL" id="AEUV02000002">
    <property type="protein sequence ID" value="EHI74528.1"/>
    <property type="molecule type" value="Genomic_DNA"/>
</dbReference>
<accession>G5JRR1</accession>
<sequence length="159" mass="16556">MKRAPIWNERQRFSIRKYSFGAASVLIGASLFFGGQVLADEQAVPAGQPQDQTVQTTIADQPVQDGNSLASQTEDSNTAVLSDKASVSQQASQDSAQATAETSAPTDAVTSTAAAPARVDTATQTDAIPAQVESQSAVQTVSVTSQQNESLAPTQESQL</sequence>
<feature type="region of interest" description="Disordered" evidence="2">
    <location>
        <begin position="44"/>
        <end position="159"/>
    </location>
</feature>
<dbReference type="AlphaFoldDB" id="G5JRR1"/>
<feature type="compositionally biased region" description="Low complexity" evidence="2">
    <location>
        <begin position="130"/>
        <end position="150"/>
    </location>
</feature>
<dbReference type="RefSeq" id="WP_004227820.1">
    <property type="nucleotide sequence ID" value="NZ_AEUV02000002.1"/>
</dbReference>
<gene>
    <name evidence="4" type="ORF">STRCR_0769</name>
</gene>
<evidence type="ECO:0000259" key="3">
    <source>
        <dbReference type="Pfam" id="PF04650"/>
    </source>
</evidence>
<evidence type="ECO:0000256" key="2">
    <source>
        <dbReference type="SAM" id="MobiDB-lite"/>
    </source>
</evidence>
<feature type="domain" description="YSIRK Gram-positive signal peptide" evidence="3">
    <location>
        <begin position="8"/>
        <end position="33"/>
    </location>
</feature>
<dbReference type="InterPro" id="IPR005877">
    <property type="entry name" value="YSIRK_signal_dom"/>
</dbReference>
<dbReference type="Pfam" id="PF04650">
    <property type="entry name" value="YSIRK_signal"/>
    <property type="match status" value="1"/>
</dbReference>